<keyword evidence="2" id="KW-0472">Membrane</keyword>
<evidence type="ECO:0008006" key="5">
    <source>
        <dbReference type="Google" id="ProtNLM"/>
    </source>
</evidence>
<feature type="region of interest" description="Disordered" evidence="1">
    <location>
        <begin position="1"/>
        <end position="36"/>
    </location>
</feature>
<feature type="compositionally biased region" description="Low complexity" evidence="1">
    <location>
        <begin position="11"/>
        <end position="36"/>
    </location>
</feature>
<organism evidence="3 4">
    <name type="scientific">Streptomyces synnematoformans</name>
    <dbReference type="NCBI Taxonomy" id="415721"/>
    <lineage>
        <taxon>Bacteria</taxon>
        <taxon>Bacillati</taxon>
        <taxon>Actinomycetota</taxon>
        <taxon>Actinomycetes</taxon>
        <taxon>Kitasatosporales</taxon>
        <taxon>Streptomycetaceae</taxon>
        <taxon>Streptomyces</taxon>
    </lineage>
</organism>
<evidence type="ECO:0000256" key="1">
    <source>
        <dbReference type="SAM" id="MobiDB-lite"/>
    </source>
</evidence>
<gene>
    <name evidence="3" type="ORF">GCM10009802_50720</name>
</gene>
<keyword evidence="2" id="KW-0812">Transmembrane</keyword>
<dbReference type="InterPro" id="IPR047928">
    <property type="entry name" value="Perm_prefix_1"/>
</dbReference>
<feature type="transmembrane region" description="Helical" evidence="2">
    <location>
        <begin position="115"/>
        <end position="133"/>
    </location>
</feature>
<feature type="transmembrane region" description="Helical" evidence="2">
    <location>
        <begin position="188"/>
        <end position="212"/>
    </location>
</feature>
<accession>A0ABN2ZDU2</accession>
<comment type="caution">
    <text evidence="3">The sequence shown here is derived from an EMBL/GenBank/DDBJ whole genome shotgun (WGS) entry which is preliminary data.</text>
</comment>
<feature type="transmembrane region" description="Helical" evidence="2">
    <location>
        <begin position="153"/>
        <end position="176"/>
    </location>
</feature>
<protein>
    <recommendedName>
        <fullName evidence="5">Integral membrane protein</fullName>
    </recommendedName>
</protein>
<reference evidence="3 4" key="1">
    <citation type="journal article" date="2019" name="Int. J. Syst. Evol. Microbiol.">
        <title>The Global Catalogue of Microorganisms (GCM) 10K type strain sequencing project: providing services to taxonomists for standard genome sequencing and annotation.</title>
        <authorList>
            <consortium name="The Broad Institute Genomics Platform"/>
            <consortium name="The Broad Institute Genome Sequencing Center for Infectious Disease"/>
            <person name="Wu L."/>
            <person name="Ma J."/>
        </authorList>
    </citation>
    <scope>NUCLEOTIDE SEQUENCE [LARGE SCALE GENOMIC DNA]</scope>
    <source>
        <strain evidence="3 4">JCM 15481</strain>
    </source>
</reference>
<dbReference type="EMBL" id="BAAAPF010000221">
    <property type="protein sequence ID" value="GAA2140516.1"/>
    <property type="molecule type" value="Genomic_DNA"/>
</dbReference>
<keyword evidence="4" id="KW-1185">Reference proteome</keyword>
<proteinExistence type="predicted"/>
<evidence type="ECO:0000313" key="3">
    <source>
        <dbReference type="EMBL" id="GAA2140516.1"/>
    </source>
</evidence>
<name>A0ABN2ZDU2_9ACTN</name>
<dbReference type="RefSeq" id="WP_344292525.1">
    <property type="nucleotide sequence ID" value="NZ_BAAAPF010000221.1"/>
</dbReference>
<keyword evidence="2" id="KW-1133">Transmembrane helix</keyword>
<evidence type="ECO:0000313" key="4">
    <source>
        <dbReference type="Proteomes" id="UP001500443"/>
    </source>
</evidence>
<dbReference type="NCBIfam" id="NF038403">
    <property type="entry name" value="perm_prefix_1"/>
    <property type="match status" value="1"/>
</dbReference>
<sequence length="250" mass="24861">MTARGPRAPRGPDSGADTGTGAAGASGPAPGSPARTAVDDHLAALDAALSGPARAKSRMLAEVRDGLADAAVAHADAGAPTRADAAARAVRDFGTVEEVGPAFQRELTIVQARQTARIVALIVPFLMACWYLAGVTADDAGGRLPAPVHVLAANLGGLAALTALLAAGSLAATGALSRRLATPRRLPLVVAWTGTTAAVALAVSALTLSAGAVLAQDWPVSALAGVLTLVAHTRLAASARACRRCALLAR</sequence>
<dbReference type="Proteomes" id="UP001500443">
    <property type="component" value="Unassembled WGS sequence"/>
</dbReference>
<feature type="transmembrane region" description="Helical" evidence="2">
    <location>
        <begin position="218"/>
        <end position="237"/>
    </location>
</feature>
<evidence type="ECO:0000256" key="2">
    <source>
        <dbReference type="SAM" id="Phobius"/>
    </source>
</evidence>